<dbReference type="PANTHER" id="PTHR14969:SF13">
    <property type="entry name" value="AT30094P"/>
    <property type="match status" value="1"/>
</dbReference>
<keyword evidence="4" id="KW-1185">Reference proteome</keyword>
<name>A0A1M6LSI7_9BACT</name>
<feature type="domain" description="Phosphatidic acid phosphatase type 2/haloperoxidase" evidence="2">
    <location>
        <begin position="100"/>
        <end position="213"/>
    </location>
</feature>
<evidence type="ECO:0000256" key="1">
    <source>
        <dbReference type="SAM" id="Phobius"/>
    </source>
</evidence>
<dbReference type="SUPFAM" id="SSF48317">
    <property type="entry name" value="Acid phosphatase/Vanadium-dependent haloperoxidase"/>
    <property type="match status" value="1"/>
</dbReference>
<evidence type="ECO:0000313" key="4">
    <source>
        <dbReference type="Proteomes" id="UP000184418"/>
    </source>
</evidence>
<organism evidence="3 4">
    <name type="scientific">Hymenobacter daecheongensis DSM 21074</name>
    <dbReference type="NCBI Taxonomy" id="1121955"/>
    <lineage>
        <taxon>Bacteria</taxon>
        <taxon>Pseudomonadati</taxon>
        <taxon>Bacteroidota</taxon>
        <taxon>Cytophagia</taxon>
        <taxon>Cytophagales</taxon>
        <taxon>Hymenobacteraceae</taxon>
        <taxon>Hymenobacter</taxon>
    </lineage>
</organism>
<dbReference type="EMBL" id="FQYN01000010">
    <property type="protein sequence ID" value="SHJ74177.1"/>
    <property type="molecule type" value="Genomic_DNA"/>
</dbReference>
<proteinExistence type="predicted"/>
<dbReference type="Pfam" id="PF01569">
    <property type="entry name" value="PAP2"/>
    <property type="match status" value="1"/>
</dbReference>
<sequence length="239" mass="26130">MTSHLRRLTAGFLLFAAEFAVTLAVGLLGVAGFLALGRAVLAQSAAAFDARAFHWARHLLGENTGGWVQGVTFLASRNWIAGLALLLIGYFLVLRRHRWYSLLVPVVALGSITLNLLLKSTYQRARPLLPLVSASGLSFPSGHAMISASFYGLLIYLAQTHIRRHPVLRRGLTALLVVLILLIGLTRVYLRVHYASDVLAGFAAGLVWLVVAIPLLQKIEQAVKRRSRIGAQLPEKQPE</sequence>
<accession>A0A1M6LSI7</accession>
<dbReference type="PANTHER" id="PTHR14969">
    <property type="entry name" value="SPHINGOSINE-1-PHOSPHATE PHOSPHOHYDROLASE"/>
    <property type="match status" value="1"/>
</dbReference>
<dbReference type="Proteomes" id="UP000184418">
    <property type="component" value="Unassembled WGS sequence"/>
</dbReference>
<feature type="transmembrane region" description="Helical" evidence="1">
    <location>
        <begin position="171"/>
        <end position="192"/>
    </location>
</feature>
<evidence type="ECO:0000313" key="3">
    <source>
        <dbReference type="EMBL" id="SHJ74177.1"/>
    </source>
</evidence>
<dbReference type="InterPro" id="IPR000326">
    <property type="entry name" value="PAP2/HPO"/>
</dbReference>
<dbReference type="STRING" id="1121955.SAMN02745146_0036"/>
<dbReference type="Gene3D" id="1.20.144.10">
    <property type="entry name" value="Phosphatidic acid phosphatase type 2/haloperoxidase"/>
    <property type="match status" value="2"/>
</dbReference>
<keyword evidence="1" id="KW-1133">Transmembrane helix</keyword>
<dbReference type="OrthoDB" id="9773582at2"/>
<evidence type="ECO:0000259" key="2">
    <source>
        <dbReference type="SMART" id="SM00014"/>
    </source>
</evidence>
<dbReference type="RefSeq" id="WP_073112184.1">
    <property type="nucleotide sequence ID" value="NZ_FQYN01000010.1"/>
</dbReference>
<dbReference type="SMART" id="SM00014">
    <property type="entry name" value="acidPPc"/>
    <property type="match status" value="1"/>
</dbReference>
<dbReference type="AlphaFoldDB" id="A0A1M6LSI7"/>
<feature type="transmembrane region" description="Helical" evidence="1">
    <location>
        <begin position="12"/>
        <end position="36"/>
    </location>
</feature>
<keyword evidence="1" id="KW-0812">Transmembrane</keyword>
<protein>
    <submittedName>
        <fullName evidence="3">Undecaprenyl-diphosphatase</fullName>
    </submittedName>
</protein>
<reference evidence="3 4" key="1">
    <citation type="submission" date="2016-11" db="EMBL/GenBank/DDBJ databases">
        <authorList>
            <person name="Jaros S."/>
            <person name="Januszkiewicz K."/>
            <person name="Wedrychowicz H."/>
        </authorList>
    </citation>
    <scope>NUCLEOTIDE SEQUENCE [LARGE SCALE GENOMIC DNA]</scope>
    <source>
        <strain evidence="3 4">DSM 21074</strain>
    </source>
</reference>
<feature type="transmembrane region" description="Helical" evidence="1">
    <location>
        <begin position="198"/>
        <end position="216"/>
    </location>
</feature>
<dbReference type="InterPro" id="IPR036938">
    <property type="entry name" value="PAP2/HPO_sf"/>
</dbReference>
<feature type="transmembrane region" description="Helical" evidence="1">
    <location>
        <begin position="67"/>
        <end position="92"/>
    </location>
</feature>
<keyword evidence="1" id="KW-0472">Membrane</keyword>
<gene>
    <name evidence="3" type="ORF">SAMN02745146_0036</name>
</gene>
<dbReference type="CDD" id="cd03392">
    <property type="entry name" value="PAP2_like_2"/>
    <property type="match status" value="1"/>
</dbReference>
<feature type="transmembrane region" description="Helical" evidence="1">
    <location>
        <begin position="138"/>
        <end position="159"/>
    </location>
</feature>
<feature type="transmembrane region" description="Helical" evidence="1">
    <location>
        <begin position="99"/>
        <end position="118"/>
    </location>
</feature>